<dbReference type="CDD" id="cd00130">
    <property type="entry name" value="PAS"/>
    <property type="match status" value="1"/>
</dbReference>
<gene>
    <name evidence="6" type="ORF">ACFONC_07075</name>
</gene>
<evidence type="ECO:0000259" key="3">
    <source>
        <dbReference type="PROSITE" id="PS50112"/>
    </source>
</evidence>
<dbReference type="SMART" id="SM00052">
    <property type="entry name" value="EAL"/>
    <property type="match status" value="1"/>
</dbReference>
<dbReference type="InterPro" id="IPR011006">
    <property type="entry name" value="CheY-like_superfamily"/>
</dbReference>
<dbReference type="PANTHER" id="PTHR33121">
    <property type="entry name" value="CYCLIC DI-GMP PHOSPHODIESTERASE PDEF"/>
    <property type="match status" value="1"/>
</dbReference>
<dbReference type="EMBL" id="JBHRYA010000003">
    <property type="protein sequence ID" value="MFC3715908.1"/>
    <property type="molecule type" value="Genomic_DNA"/>
</dbReference>
<proteinExistence type="predicted"/>
<dbReference type="InterPro" id="IPR043128">
    <property type="entry name" value="Rev_trsase/Diguanyl_cyclase"/>
</dbReference>
<dbReference type="InterPro" id="IPR001633">
    <property type="entry name" value="EAL_dom"/>
</dbReference>
<dbReference type="InterPro" id="IPR013767">
    <property type="entry name" value="PAS_fold"/>
</dbReference>
<evidence type="ECO:0000259" key="5">
    <source>
        <dbReference type="PROSITE" id="PS50887"/>
    </source>
</evidence>
<dbReference type="Pfam" id="PF00989">
    <property type="entry name" value="PAS"/>
    <property type="match status" value="1"/>
</dbReference>
<evidence type="ECO:0000259" key="4">
    <source>
        <dbReference type="PROSITE" id="PS50883"/>
    </source>
</evidence>
<feature type="domain" description="Response regulatory" evidence="2">
    <location>
        <begin position="10"/>
        <end position="126"/>
    </location>
</feature>
<evidence type="ECO:0000256" key="1">
    <source>
        <dbReference type="PROSITE-ProRule" id="PRU00169"/>
    </source>
</evidence>
<feature type="domain" description="PAS" evidence="3">
    <location>
        <begin position="164"/>
        <end position="214"/>
    </location>
</feature>
<dbReference type="CDD" id="cd00156">
    <property type="entry name" value="REC"/>
    <property type="match status" value="1"/>
</dbReference>
<dbReference type="CDD" id="cd01949">
    <property type="entry name" value="GGDEF"/>
    <property type="match status" value="1"/>
</dbReference>
<dbReference type="SUPFAM" id="SSF55785">
    <property type="entry name" value="PYP-like sensor domain (PAS domain)"/>
    <property type="match status" value="1"/>
</dbReference>
<dbReference type="PROSITE" id="PS50883">
    <property type="entry name" value="EAL"/>
    <property type="match status" value="1"/>
</dbReference>
<dbReference type="Gene3D" id="3.40.50.2300">
    <property type="match status" value="1"/>
</dbReference>
<dbReference type="InterPro" id="IPR050706">
    <property type="entry name" value="Cyclic-di-GMP_PDE-like"/>
</dbReference>
<evidence type="ECO:0000313" key="7">
    <source>
        <dbReference type="Proteomes" id="UP001595705"/>
    </source>
</evidence>
<accession>A0ABV7XJH7</accession>
<dbReference type="NCBIfam" id="TIGR00229">
    <property type="entry name" value="sensory_box"/>
    <property type="match status" value="1"/>
</dbReference>
<dbReference type="SUPFAM" id="SSF52172">
    <property type="entry name" value="CheY-like"/>
    <property type="match status" value="1"/>
</dbReference>
<dbReference type="PANTHER" id="PTHR33121:SF79">
    <property type="entry name" value="CYCLIC DI-GMP PHOSPHODIESTERASE PDED-RELATED"/>
    <property type="match status" value="1"/>
</dbReference>
<dbReference type="SMART" id="SM00091">
    <property type="entry name" value="PAS"/>
    <property type="match status" value="1"/>
</dbReference>
<protein>
    <submittedName>
        <fullName evidence="6">EAL domain-containing protein</fullName>
    </submittedName>
</protein>
<dbReference type="Proteomes" id="UP001595705">
    <property type="component" value="Unassembled WGS sequence"/>
</dbReference>
<dbReference type="RefSeq" id="WP_386743002.1">
    <property type="nucleotide sequence ID" value="NZ_JBHRYA010000003.1"/>
</dbReference>
<organism evidence="6 7">
    <name type="scientific">Luteimonas soli</name>
    <dbReference type="NCBI Taxonomy" id="1648966"/>
    <lineage>
        <taxon>Bacteria</taxon>
        <taxon>Pseudomonadati</taxon>
        <taxon>Pseudomonadota</taxon>
        <taxon>Gammaproteobacteria</taxon>
        <taxon>Lysobacterales</taxon>
        <taxon>Lysobacteraceae</taxon>
        <taxon>Luteimonas</taxon>
    </lineage>
</organism>
<evidence type="ECO:0000259" key="2">
    <source>
        <dbReference type="PROSITE" id="PS50110"/>
    </source>
</evidence>
<dbReference type="Gene3D" id="3.30.450.20">
    <property type="entry name" value="PAS domain"/>
    <property type="match status" value="1"/>
</dbReference>
<dbReference type="InterPro" id="IPR000014">
    <property type="entry name" value="PAS"/>
</dbReference>
<dbReference type="PROSITE" id="PS50110">
    <property type="entry name" value="RESPONSE_REGULATORY"/>
    <property type="match status" value="1"/>
</dbReference>
<dbReference type="Gene3D" id="3.20.20.450">
    <property type="entry name" value="EAL domain"/>
    <property type="match status" value="1"/>
</dbReference>
<comment type="caution">
    <text evidence="6">The sequence shown here is derived from an EMBL/GenBank/DDBJ whole genome shotgun (WGS) entry which is preliminary data.</text>
</comment>
<dbReference type="NCBIfam" id="TIGR00254">
    <property type="entry name" value="GGDEF"/>
    <property type="match status" value="1"/>
</dbReference>
<dbReference type="Gene3D" id="3.30.70.270">
    <property type="match status" value="1"/>
</dbReference>
<dbReference type="SUPFAM" id="SSF141868">
    <property type="entry name" value="EAL domain-like"/>
    <property type="match status" value="1"/>
</dbReference>
<dbReference type="SMART" id="SM00267">
    <property type="entry name" value="GGDEF"/>
    <property type="match status" value="1"/>
</dbReference>
<dbReference type="Pfam" id="PF00990">
    <property type="entry name" value="GGDEF"/>
    <property type="match status" value="1"/>
</dbReference>
<dbReference type="InterPro" id="IPR035965">
    <property type="entry name" value="PAS-like_dom_sf"/>
</dbReference>
<dbReference type="InterPro" id="IPR029787">
    <property type="entry name" value="Nucleotide_cyclase"/>
</dbReference>
<dbReference type="InterPro" id="IPR000160">
    <property type="entry name" value="GGDEF_dom"/>
</dbReference>
<evidence type="ECO:0000313" key="6">
    <source>
        <dbReference type="EMBL" id="MFC3715908.1"/>
    </source>
</evidence>
<name>A0ABV7XJH7_9GAMM</name>
<sequence>MSKNPDQALRLMIVDDSGEDAEAIVSGLRNSGIAVRPLRPASGEELAAMLGAQPIDLVLAAQQASDIPFADVMQAIAASGKDIPVVAVSNGIDDAGLHEAQSTGARNIALRHKPQQLLATVRREWDDLEGRRALRKLEARVRETERRCDTLIESSRDPIAYVHQGMHIRANSAYLEMFGYESFEDLEGMSLLDLVAPQHVEDFKQLLKDLAKGEPPPARYDLEARDFEGNGFPASMEFASALYEGEACQQVIFRRQEQEVDPGLAQELEELRQRDQVTGLLNRPTFLHMLEDAVAEAARSNAQHGLLLLEPDHYQRLLHEIGLDAADTMLAAMAERLQAAIGDDAVAARFSEHSLAVLMRGNDYAQTTALAERIREAFASHVFQIGNRSSVITASIGGVQIGEKIASVTQVLAKANQGVQSSIGVGGNRFEIFDPSAVERAEEEHVQAWVSRLRDALDQEGFVLHYQPVISLQGDTGAVYETFLRLDAGDGELVKPLSFLQIAEEHGLLWEIDRYVIGHTITAIGQQISAGKPTTLLVKVSQASLDDDSLVRFIGEQLTAHGVPGEYLVLQLPEAKVFTHLKAAQEFAAAIGKLDCRIALEQFGAGLDSFQLLAHLKPNMVKIDRSFVEELPKNQPNQDRIRDIATKARELGIRTIAEFVSDAASMSILFSAGVDYVEGNFLAGAGPDMSYDFE</sequence>
<dbReference type="CDD" id="cd01948">
    <property type="entry name" value="EAL"/>
    <property type="match status" value="1"/>
</dbReference>
<dbReference type="PROSITE" id="PS50112">
    <property type="entry name" value="PAS"/>
    <property type="match status" value="1"/>
</dbReference>
<dbReference type="InterPro" id="IPR035919">
    <property type="entry name" value="EAL_sf"/>
</dbReference>
<dbReference type="Pfam" id="PF00563">
    <property type="entry name" value="EAL"/>
    <property type="match status" value="1"/>
</dbReference>
<reference evidence="7" key="1">
    <citation type="journal article" date="2019" name="Int. J. Syst. Evol. Microbiol.">
        <title>The Global Catalogue of Microorganisms (GCM) 10K type strain sequencing project: providing services to taxonomists for standard genome sequencing and annotation.</title>
        <authorList>
            <consortium name="The Broad Institute Genomics Platform"/>
            <consortium name="The Broad Institute Genome Sequencing Center for Infectious Disease"/>
            <person name="Wu L."/>
            <person name="Ma J."/>
        </authorList>
    </citation>
    <scope>NUCLEOTIDE SEQUENCE [LARGE SCALE GENOMIC DNA]</scope>
    <source>
        <strain evidence="7">KCTC 42441</strain>
    </source>
</reference>
<feature type="domain" description="EAL" evidence="4">
    <location>
        <begin position="446"/>
        <end position="694"/>
    </location>
</feature>
<dbReference type="SUPFAM" id="SSF55073">
    <property type="entry name" value="Nucleotide cyclase"/>
    <property type="match status" value="1"/>
</dbReference>
<dbReference type="PROSITE" id="PS50887">
    <property type="entry name" value="GGDEF"/>
    <property type="match status" value="1"/>
</dbReference>
<keyword evidence="7" id="KW-1185">Reference proteome</keyword>
<dbReference type="InterPro" id="IPR001789">
    <property type="entry name" value="Sig_transdc_resp-reg_receiver"/>
</dbReference>
<comment type="caution">
    <text evidence="1">Lacks conserved residue(s) required for the propagation of feature annotation.</text>
</comment>
<feature type="domain" description="GGDEF" evidence="5">
    <location>
        <begin position="302"/>
        <end position="435"/>
    </location>
</feature>